<organism evidence="2 3">
    <name type="scientific">Prorocentrum cordatum</name>
    <dbReference type="NCBI Taxonomy" id="2364126"/>
    <lineage>
        <taxon>Eukaryota</taxon>
        <taxon>Sar</taxon>
        <taxon>Alveolata</taxon>
        <taxon>Dinophyceae</taxon>
        <taxon>Prorocentrales</taxon>
        <taxon>Prorocentraceae</taxon>
        <taxon>Prorocentrum</taxon>
    </lineage>
</organism>
<dbReference type="Proteomes" id="UP001189429">
    <property type="component" value="Unassembled WGS sequence"/>
</dbReference>
<evidence type="ECO:0000256" key="1">
    <source>
        <dbReference type="SAM" id="MobiDB-lite"/>
    </source>
</evidence>
<feature type="region of interest" description="Disordered" evidence="1">
    <location>
        <begin position="1"/>
        <end position="31"/>
    </location>
</feature>
<accession>A0ABN9R1X9</accession>
<reference evidence="2" key="1">
    <citation type="submission" date="2023-10" db="EMBL/GenBank/DDBJ databases">
        <authorList>
            <person name="Chen Y."/>
            <person name="Shah S."/>
            <person name="Dougan E. K."/>
            <person name="Thang M."/>
            <person name="Chan C."/>
        </authorList>
    </citation>
    <scope>NUCLEOTIDE SEQUENCE [LARGE SCALE GENOMIC DNA]</scope>
</reference>
<evidence type="ECO:0000313" key="2">
    <source>
        <dbReference type="EMBL" id="CAK0812234.1"/>
    </source>
</evidence>
<keyword evidence="3" id="KW-1185">Reference proteome</keyword>
<comment type="caution">
    <text evidence="2">The sequence shown here is derived from an EMBL/GenBank/DDBJ whole genome shotgun (WGS) entry which is preliminary data.</text>
</comment>
<sequence>MARRLEASCPSRSETGRRPLRHGCPRASGRAPRWCSRGRRAATSGWWGMVPKGLSRYVGHFDVIYTNNTLYDKSRMRDEVDVEANSNDVMKMLKHDVTIEGTDAGLFGAADAPHQARQDLARPDPSLVPEGPVAYTVRLDTTVGVIDLIIRPDWAPYGARRFLELAQVEGWEKE</sequence>
<evidence type="ECO:0000313" key="3">
    <source>
        <dbReference type="Proteomes" id="UP001189429"/>
    </source>
</evidence>
<dbReference type="SUPFAM" id="SSF50891">
    <property type="entry name" value="Cyclophilin-like"/>
    <property type="match status" value="1"/>
</dbReference>
<dbReference type="EMBL" id="CAUYUJ010005091">
    <property type="protein sequence ID" value="CAK0812234.1"/>
    <property type="molecule type" value="Genomic_DNA"/>
</dbReference>
<gene>
    <name evidence="2" type="ORF">PCOR1329_LOCUS16568</name>
</gene>
<protein>
    <recommendedName>
        <fullName evidence="4">Peptidylprolyl isomerase</fullName>
    </recommendedName>
</protein>
<dbReference type="InterPro" id="IPR029000">
    <property type="entry name" value="Cyclophilin-like_dom_sf"/>
</dbReference>
<evidence type="ECO:0008006" key="4">
    <source>
        <dbReference type="Google" id="ProtNLM"/>
    </source>
</evidence>
<proteinExistence type="predicted"/>
<name>A0ABN9R1X9_9DINO</name>